<keyword evidence="3" id="KW-0378">Hydrolase</keyword>
<evidence type="ECO:0000256" key="7">
    <source>
        <dbReference type="ARBA" id="ARBA00034808"/>
    </source>
</evidence>
<dbReference type="GO" id="GO:0043138">
    <property type="term" value="F:3'-5' DNA helicase activity"/>
    <property type="evidence" value="ECO:0007669"/>
    <property type="project" value="UniProtKB-EC"/>
</dbReference>
<dbReference type="GO" id="GO:0005694">
    <property type="term" value="C:chromosome"/>
    <property type="evidence" value="ECO:0007669"/>
    <property type="project" value="TreeGrafter"/>
</dbReference>
<evidence type="ECO:0000256" key="9">
    <source>
        <dbReference type="SAM" id="MobiDB-lite"/>
    </source>
</evidence>
<feature type="compositionally biased region" description="Basic and acidic residues" evidence="9">
    <location>
        <begin position="1180"/>
        <end position="1196"/>
    </location>
</feature>
<dbReference type="GO" id="GO:0005737">
    <property type="term" value="C:cytoplasm"/>
    <property type="evidence" value="ECO:0007669"/>
    <property type="project" value="TreeGrafter"/>
</dbReference>
<evidence type="ECO:0000313" key="13">
    <source>
        <dbReference type="Proteomes" id="UP001151699"/>
    </source>
</evidence>
<dbReference type="InterPro" id="IPR027417">
    <property type="entry name" value="P-loop_NTPase"/>
</dbReference>
<keyword evidence="2" id="KW-0547">Nucleotide-binding</keyword>
<dbReference type="Pfam" id="PF00271">
    <property type="entry name" value="Helicase_C"/>
    <property type="match status" value="1"/>
</dbReference>
<dbReference type="PANTHER" id="PTHR13710:SF152">
    <property type="entry name" value="ATP-DEPENDENT DNA HELICASE Q5"/>
    <property type="match status" value="1"/>
</dbReference>
<feature type="compositionally biased region" description="Polar residues" evidence="9">
    <location>
        <begin position="1031"/>
        <end position="1050"/>
    </location>
</feature>
<feature type="region of interest" description="Disordered" evidence="9">
    <location>
        <begin position="1030"/>
        <end position="1257"/>
    </location>
</feature>
<feature type="compositionally biased region" description="Polar residues" evidence="9">
    <location>
        <begin position="620"/>
        <end position="629"/>
    </location>
</feature>
<dbReference type="GO" id="GO:0016787">
    <property type="term" value="F:hydrolase activity"/>
    <property type="evidence" value="ECO:0007669"/>
    <property type="project" value="UniProtKB-KW"/>
</dbReference>
<reference evidence="12" key="1">
    <citation type="submission" date="2022-07" db="EMBL/GenBank/DDBJ databases">
        <authorList>
            <person name="Trinca V."/>
            <person name="Uliana J.V.C."/>
            <person name="Torres T.T."/>
            <person name="Ward R.J."/>
            <person name="Monesi N."/>
        </authorList>
    </citation>
    <scope>NUCLEOTIDE SEQUENCE</scope>
    <source>
        <strain evidence="12">HSMRA1968</strain>
        <tissue evidence="12">Whole embryos</tissue>
    </source>
</reference>
<evidence type="ECO:0000256" key="4">
    <source>
        <dbReference type="ARBA" id="ARBA00022806"/>
    </source>
</evidence>
<accession>A0A9Q0NG06</accession>
<evidence type="ECO:0000256" key="2">
    <source>
        <dbReference type="ARBA" id="ARBA00022741"/>
    </source>
</evidence>
<evidence type="ECO:0000256" key="5">
    <source>
        <dbReference type="ARBA" id="ARBA00022840"/>
    </source>
</evidence>
<comment type="caution">
    <text evidence="12">The sequence shown here is derived from an EMBL/GenBank/DDBJ whole genome shotgun (WGS) entry which is preliminary data.</text>
</comment>
<dbReference type="InterPro" id="IPR014001">
    <property type="entry name" value="Helicase_ATP-bd"/>
</dbReference>
<feature type="domain" description="Helicase C-terminal" evidence="11">
    <location>
        <begin position="221"/>
        <end position="378"/>
    </location>
</feature>
<dbReference type="Proteomes" id="UP001151699">
    <property type="component" value="Chromosome A"/>
</dbReference>
<evidence type="ECO:0000256" key="6">
    <source>
        <dbReference type="ARBA" id="ARBA00034617"/>
    </source>
</evidence>
<evidence type="ECO:0000259" key="10">
    <source>
        <dbReference type="PROSITE" id="PS51192"/>
    </source>
</evidence>
<dbReference type="Pfam" id="PF16124">
    <property type="entry name" value="RecQ_Zn_bind"/>
    <property type="match status" value="1"/>
</dbReference>
<dbReference type="InterPro" id="IPR001650">
    <property type="entry name" value="Helicase_C-like"/>
</dbReference>
<comment type="similarity">
    <text evidence="1">Belongs to the helicase family. RecQ subfamily.</text>
</comment>
<dbReference type="SMART" id="SM00487">
    <property type="entry name" value="DEXDc"/>
    <property type="match status" value="1"/>
</dbReference>
<protein>
    <recommendedName>
        <fullName evidence="7">DNA 3'-5' helicase</fullName>
        <ecNumber evidence="7">5.6.2.4</ecNumber>
    </recommendedName>
</protein>
<feature type="compositionally biased region" description="Low complexity" evidence="9">
    <location>
        <begin position="1074"/>
        <end position="1084"/>
    </location>
</feature>
<dbReference type="SUPFAM" id="SSF52540">
    <property type="entry name" value="P-loop containing nucleoside triphosphate hydrolases"/>
    <property type="match status" value="2"/>
</dbReference>
<feature type="compositionally biased region" description="Basic and acidic residues" evidence="9">
    <location>
        <begin position="630"/>
        <end position="656"/>
    </location>
</feature>
<dbReference type="GO" id="GO:0009378">
    <property type="term" value="F:four-way junction helicase activity"/>
    <property type="evidence" value="ECO:0007669"/>
    <property type="project" value="TreeGrafter"/>
</dbReference>
<evidence type="ECO:0000256" key="1">
    <source>
        <dbReference type="ARBA" id="ARBA00005446"/>
    </source>
</evidence>
<proteinExistence type="inferred from homology"/>
<evidence type="ECO:0000256" key="3">
    <source>
        <dbReference type="ARBA" id="ARBA00022801"/>
    </source>
</evidence>
<feature type="compositionally biased region" description="Basic and acidic residues" evidence="9">
    <location>
        <begin position="1247"/>
        <end position="1257"/>
    </location>
</feature>
<sequence length="1457" mass="167011">MDDELRKQLSKKFGLNHFRSTTQKDAIKAILKNEQDVLVQMPSGSRKSLCFQLPGILQDKATIVISPRSSAIKDQIHYLKKYKIVAKSITSTTSDNEAEKIFNELMSEKPKTKFLFVTPDASSVQKLTDKLQSLCTNDKLAYLAVDEDFRKDYQEIGSLRKISSSIPWIVLTHNASMEVSNDIVEHLQLHKPVAEFRKSSFRKNLYYEVIFKNTLLDIFANLKQYVVNRLESAGEDDEKNNKKPSGIIFCKNRETVELVAKKLTEQGFSGAKAHHGGLTDRRKIQNDWISGLFPVIITTTSSGGGIDKSCVRFVVHWDVPCSISNYYKESGLAGQDGKLSYCRIYYCHEDMNSIDENLKEEIATSNKHNIAQALRNHADFLKMCDHCEMVSCRHKMFSDYFNDTTPNCKDQCDACKDRKESEIALSIFKQLTYTPARNTSSILDLELPDTNLPMTKEEPRNPQYDSHTNEHFDDFDDMSGIETDPFPLRRNGYISPARLIAEDNCDYSQVPRCVSPAETVIDVKTNLNDNVNAIFLNSAPSTSQFSQTIVVKTEPTEMTRDVEETTQTSYSTEFTGLTTSTTQENQLHQDLPDTATASETGRTQPATVVTSETCRIQPRDQLSGTTTPIKQERTVEHPPATDETSKTCRIQPRDKLSGTTTPIKQERTVEHPPATDATSETYRIQPRDQLSGIETPIKQERTVEHPPAPVATLETYRIQRKDQLSGIATPIKQERTVEHLPPPVATLETYRIQRKDQLSGIATPIKQERTVEHLPPPVATLETYRIQRRDQLSGTATPIKQERTVEHLPPPVATLETYRIQRRDQLSGTATPIKQERTVEHLPPPVATLETYRIQRRDQLSGTATPIKQERTVEHLPPPVATLETYRIQRRDQLLGTATPIKQERTVELQPATLATVEIRRTQLRDQSPGIATPIKHDRASTMSRESVISLSPTRAIINDDSDVDMGCVDAQHSQTQRVTNRERITQQKPAKIELSKILCKDSHLLRETNKNKKRENYGDVDLDIEIISDDSFTGNTPSPEYRTASPTKFSRSHEPYKSSKTNATNSRARYQNSSPIRSRSGSSERFKRSKMRRHSRSRSIEIFERDRSRSSEGYDRGAKHHRKSESTRRTKRRHPSSESEFSDSSHRRREKESGQRHHGEGHRHRKRKRKHKKSSRRDHKNDHRREDRNEWHSSERSCSPQPGTSKNLRRNPAYDFAKMRFSLSPEAKDEKESVDYGWEDSPPPKPEAKPEADPKYLGEDFNEKIKILQDRVQNEYDLEKIEEASKDLFRAVEEKIAIEANRKLKELDSRIQKRKDDYALKLFGTTNFDSWDDDPALSNVAAASKLKKFKPLVPDDIPLLEKMSMKYNRQMPPHLLDSIKKEKTTIAEIVKQYLKPYYNLGRFEPKDKNFFGVVARKICHVFYDRQSDENTIKKFIDSIFMRENKITRSTNLDFSI</sequence>
<dbReference type="GO" id="GO:0005524">
    <property type="term" value="F:ATP binding"/>
    <property type="evidence" value="ECO:0007669"/>
    <property type="project" value="UniProtKB-KW"/>
</dbReference>
<evidence type="ECO:0000256" key="8">
    <source>
        <dbReference type="ARBA" id="ARBA00049360"/>
    </source>
</evidence>
<feature type="compositionally biased region" description="Basic and acidic residues" evidence="9">
    <location>
        <begin position="1099"/>
        <end position="1118"/>
    </location>
</feature>
<feature type="compositionally biased region" description="Basic residues" evidence="9">
    <location>
        <begin position="1119"/>
        <end position="1135"/>
    </location>
</feature>
<comment type="catalytic activity">
    <reaction evidence="8">
        <text>ATP + H2O = ADP + phosphate + H(+)</text>
        <dbReference type="Rhea" id="RHEA:13065"/>
        <dbReference type="ChEBI" id="CHEBI:15377"/>
        <dbReference type="ChEBI" id="CHEBI:15378"/>
        <dbReference type="ChEBI" id="CHEBI:30616"/>
        <dbReference type="ChEBI" id="CHEBI:43474"/>
        <dbReference type="ChEBI" id="CHEBI:456216"/>
    </reaction>
</comment>
<feature type="compositionally biased region" description="Polar residues" evidence="9">
    <location>
        <begin position="1059"/>
        <end position="1073"/>
    </location>
</feature>
<organism evidence="12 13">
    <name type="scientific">Pseudolycoriella hygida</name>
    <dbReference type="NCBI Taxonomy" id="35572"/>
    <lineage>
        <taxon>Eukaryota</taxon>
        <taxon>Metazoa</taxon>
        <taxon>Ecdysozoa</taxon>
        <taxon>Arthropoda</taxon>
        <taxon>Hexapoda</taxon>
        <taxon>Insecta</taxon>
        <taxon>Pterygota</taxon>
        <taxon>Neoptera</taxon>
        <taxon>Endopterygota</taxon>
        <taxon>Diptera</taxon>
        <taxon>Nematocera</taxon>
        <taxon>Sciaroidea</taxon>
        <taxon>Sciaridae</taxon>
        <taxon>Pseudolycoriella</taxon>
    </lineage>
</organism>
<dbReference type="PROSITE" id="PS51194">
    <property type="entry name" value="HELICASE_CTER"/>
    <property type="match status" value="1"/>
</dbReference>
<keyword evidence="4 12" id="KW-0347">Helicase</keyword>
<dbReference type="Gene3D" id="3.40.50.300">
    <property type="entry name" value="P-loop containing nucleotide triphosphate hydrolases"/>
    <property type="match status" value="2"/>
</dbReference>
<dbReference type="InterPro" id="IPR032284">
    <property type="entry name" value="RecQ_Zn-bd"/>
</dbReference>
<dbReference type="EMBL" id="WJQU01000001">
    <property type="protein sequence ID" value="KAJ6649607.1"/>
    <property type="molecule type" value="Genomic_DNA"/>
</dbReference>
<dbReference type="SMART" id="SM00490">
    <property type="entry name" value="HELICc"/>
    <property type="match status" value="1"/>
</dbReference>
<feature type="compositionally biased region" description="Polar residues" evidence="9">
    <location>
        <begin position="1197"/>
        <end position="1207"/>
    </location>
</feature>
<dbReference type="EC" id="5.6.2.4" evidence="7"/>
<dbReference type="Pfam" id="PF00270">
    <property type="entry name" value="DEAD"/>
    <property type="match status" value="1"/>
</dbReference>
<dbReference type="InterPro" id="IPR004589">
    <property type="entry name" value="DNA_helicase_ATP-dep_RecQ"/>
</dbReference>
<feature type="region of interest" description="Disordered" evidence="9">
    <location>
        <begin position="620"/>
        <end position="682"/>
    </location>
</feature>
<dbReference type="GO" id="GO:0005634">
    <property type="term" value="C:nucleus"/>
    <property type="evidence" value="ECO:0007669"/>
    <property type="project" value="TreeGrafter"/>
</dbReference>
<evidence type="ECO:0000259" key="11">
    <source>
        <dbReference type="PROSITE" id="PS51194"/>
    </source>
</evidence>
<dbReference type="PROSITE" id="PS51192">
    <property type="entry name" value="HELICASE_ATP_BIND_1"/>
    <property type="match status" value="1"/>
</dbReference>
<feature type="domain" description="Helicase ATP-binding" evidence="10">
    <location>
        <begin position="28"/>
        <end position="193"/>
    </location>
</feature>
<evidence type="ECO:0000313" key="12">
    <source>
        <dbReference type="EMBL" id="KAJ6649607.1"/>
    </source>
</evidence>
<feature type="compositionally biased region" description="Basic residues" evidence="9">
    <location>
        <begin position="1088"/>
        <end position="1098"/>
    </location>
</feature>
<feature type="region of interest" description="Disordered" evidence="9">
    <location>
        <begin position="454"/>
        <end position="477"/>
    </location>
</feature>
<name>A0A9Q0NG06_9DIPT</name>
<keyword evidence="5" id="KW-0067">ATP-binding</keyword>
<feature type="compositionally biased region" description="Basic residues" evidence="9">
    <location>
        <begin position="1160"/>
        <end position="1179"/>
    </location>
</feature>
<dbReference type="GO" id="GO:0003676">
    <property type="term" value="F:nucleic acid binding"/>
    <property type="evidence" value="ECO:0007669"/>
    <property type="project" value="InterPro"/>
</dbReference>
<dbReference type="GO" id="GO:0000724">
    <property type="term" value="P:double-strand break repair via homologous recombination"/>
    <property type="evidence" value="ECO:0007669"/>
    <property type="project" value="TreeGrafter"/>
</dbReference>
<dbReference type="PANTHER" id="PTHR13710">
    <property type="entry name" value="DNA HELICASE RECQ FAMILY MEMBER"/>
    <property type="match status" value="1"/>
</dbReference>
<comment type="catalytic activity">
    <reaction evidence="6">
        <text>Couples ATP hydrolysis with the unwinding of duplex DNA by translocating in the 3'-5' direction.</text>
        <dbReference type="EC" id="5.6.2.4"/>
    </reaction>
</comment>
<keyword evidence="13" id="KW-1185">Reference proteome</keyword>
<gene>
    <name evidence="12" type="primary">Recql5</name>
    <name evidence="12" type="ORF">Bhyg_04845</name>
</gene>
<dbReference type="InterPro" id="IPR011545">
    <property type="entry name" value="DEAD/DEAH_box_helicase_dom"/>
</dbReference>
<dbReference type="OrthoDB" id="10261556at2759"/>
<dbReference type="NCBIfam" id="TIGR00614">
    <property type="entry name" value="recQ_fam"/>
    <property type="match status" value="1"/>
</dbReference>